<evidence type="ECO:0000313" key="1">
    <source>
        <dbReference type="EMBL" id="GAA5064725.1"/>
    </source>
</evidence>
<dbReference type="EMBL" id="BAABKC010000066">
    <property type="protein sequence ID" value="GAA5064725.1"/>
    <property type="molecule type" value="Genomic_DNA"/>
</dbReference>
<evidence type="ECO:0000313" key="2">
    <source>
        <dbReference type="Proteomes" id="UP001500124"/>
    </source>
</evidence>
<protein>
    <recommendedName>
        <fullName evidence="3">Restriction endonuclease type IV Mrr domain-containing protein</fullName>
    </recommendedName>
</protein>
<name>A0ABP9KRZ8_9ACTN</name>
<evidence type="ECO:0008006" key="3">
    <source>
        <dbReference type="Google" id="ProtNLM"/>
    </source>
</evidence>
<accession>A0ABP9KRZ8</accession>
<dbReference type="Proteomes" id="UP001500124">
    <property type="component" value="Unassembled WGS sequence"/>
</dbReference>
<gene>
    <name evidence="1" type="ORF">GCM10023336_45130</name>
</gene>
<comment type="caution">
    <text evidence="1">The sequence shown here is derived from an EMBL/GenBank/DDBJ whole genome shotgun (WGS) entry which is preliminary data.</text>
</comment>
<dbReference type="RefSeq" id="WP_425589055.1">
    <property type="nucleotide sequence ID" value="NZ_BAABKC010000066.1"/>
</dbReference>
<keyword evidence="2" id="KW-1185">Reference proteome</keyword>
<reference evidence="2" key="1">
    <citation type="journal article" date="2019" name="Int. J. Syst. Evol. Microbiol.">
        <title>The Global Catalogue of Microorganisms (GCM) 10K type strain sequencing project: providing services to taxonomists for standard genome sequencing and annotation.</title>
        <authorList>
            <consortium name="The Broad Institute Genomics Platform"/>
            <consortium name="The Broad Institute Genome Sequencing Center for Infectious Disease"/>
            <person name="Wu L."/>
            <person name="Ma J."/>
        </authorList>
    </citation>
    <scope>NUCLEOTIDE SEQUENCE [LARGE SCALE GENOMIC DNA]</scope>
    <source>
        <strain evidence="2">JCM 18410</strain>
    </source>
</reference>
<sequence>MIQCKHRRNGFSGSAVGTLDLQILNGTARQVHGADIAVIMGRRSSE</sequence>
<organism evidence="1 2">
    <name type="scientific">Streptomyces similanensis</name>
    <dbReference type="NCBI Taxonomy" id="1274988"/>
    <lineage>
        <taxon>Bacteria</taxon>
        <taxon>Bacillati</taxon>
        <taxon>Actinomycetota</taxon>
        <taxon>Actinomycetes</taxon>
        <taxon>Kitasatosporales</taxon>
        <taxon>Streptomycetaceae</taxon>
        <taxon>Streptomyces</taxon>
    </lineage>
</organism>
<proteinExistence type="predicted"/>